<accession>A0A7S1ACT3</accession>
<feature type="region of interest" description="Disordered" evidence="2">
    <location>
        <begin position="121"/>
        <end position="143"/>
    </location>
</feature>
<name>A0A7S1ACT3_NOCSC</name>
<evidence type="ECO:0000256" key="1">
    <source>
        <dbReference type="SAM" id="Coils"/>
    </source>
</evidence>
<feature type="compositionally biased region" description="Basic and acidic residues" evidence="2">
    <location>
        <begin position="121"/>
        <end position="131"/>
    </location>
</feature>
<keyword evidence="1" id="KW-0175">Coiled coil</keyword>
<organism evidence="3">
    <name type="scientific">Noctiluca scintillans</name>
    <name type="common">Sea sparkle</name>
    <name type="synonym">Red tide dinoflagellate</name>
    <dbReference type="NCBI Taxonomy" id="2966"/>
    <lineage>
        <taxon>Eukaryota</taxon>
        <taxon>Sar</taxon>
        <taxon>Alveolata</taxon>
        <taxon>Dinophyceae</taxon>
        <taxon>Noctilucales</taxon>
        <taxon>Noctilucaceae</taxon>
        <taxon>Noctiluca</taxon>
    </lineage>
</organism>
<proteinExistence type="predicted"/>
<dbReference type="AlphaFoldDB" id="A0A7S1ACT3"/>
<protein>
    <submittedName>
        <fullName evidence="3">Uncharacterized protein</fullName>
    </submittedName>
</protein>
<dbReference type="EMBL" id="HBFQ01034578">
    <property type="protein sequence ID" value="CAD8850021.1"/>
    <property type="molecule type" value="Transcribed_RNA"/>
</dbReference>
<feature type="coiled-coil region" evidence="1">
    <location>
        <begin position="150"/>
        <end position="177"/>
    </location>
</feature>
<sequence>MAQAIFRAQVVFSLLSQTAPQRMPSVVTSTLMVMVPCVAGVTTATVAGTAELGALIKKKLQARKKVVEKKPKKCDLSRLRRAVGECWRIVNFFELSELFKEAYISKLEDAEKKVKKKIKLRSSEHPSDRTLEGTVTPKPFSEDQHVRERTEGVQQQLTASQLEVKELQARLDRISAVDEDLLSWVRLEMPMDFASSK</sequence>
<reference evidence="3" key="1">
    <citation type="submission" date="2021-01" db="EMBL/GenBank/DDBJ databases">
        <authorList>
            <person name="Corre E."/>
            <person name="Pelletier E."/>
            <person name="Niang G."/>
            <person name="Scheremetjew M."/>
            <person name="Finn R."/>
            <person name="Kale V."/>
            <person name="Holt S."/>
            <person name="Cochrane G."/>
            <person name="Meng A."/>
            <person name="Brown T."/>
            <person name="Cohen L."/>
        </authorList>
    </citation>
    <scope>NUCLEOTIDE SEQUENCE</scope>
</reference>
<evidence type="ECO:0000256" key="2">
    <source>
        <dbReference type="SAM" id="MobiDB-lite"/>
    </source>
</evidence>
<evidence type="ECO:0000313" key="3">
    <source>
        <dbReference type="EMBL" id="CAD8850021.1"/>
    </source>
</evidence>
<gene>
    <name evidence="3" type="ORF">NSCI0253_LOCUS24371</name>
</gene>